<name>A0A6T8NSZ9_9STRA</name>
<dbReference type="HAMAP" id="MF_01401">
    <property type="entry name" value="MsrA"/>
    <property type="match status" value="1"/>
</dbReference>
<keyword evidence="5" id="KW-0812">Transmembrane</keyword>
<evidence type="ECO:0000256" key="5">
    <source>
        <dbReference type="SAM" id="Phobius"/>
    </source>
</evidence>
<evidence type="ECO:0000256" key="2">
    <source>
        <dbReference type="ARBA" id="ARBA00012502"/>
    </source>
</evidence>
<feature type="transmembrane region" description="Helical" evidence="5">
    <location>
        <begin position="261"/>
        <end position="282"/>
    </location>
</feature>
<organism evidence="8">
    <name type="scientific">Proboscia inermis</name>
    <dbReference type="NCBI Taxonomy" id="420281"/>
    <lineage>
        <taxon>Eukaryota</taxon>
        <taxon>Sar</taxon>
        <taxon>Stramenopiles</taxon>
        <taxon>Ochrophyta</taxon>
        <taxon>Bacillariophyta</taxon>
        <taxon>Coscinodiscophyceae</taxon>
        <taxon>Rhizosoleniophycidae</taxon>
        <taxon>Rhizosoleniales</taxon>
        <taxon>Rhizosoleniaceae</taxon>
        <taxon>Proboscia</taxon>
    </lineage>
</organism>
<sequence>MIKTTVAISIMTKLCVVTLIISILAPLLVNATEDDYQLKSAQHKSLLVAVGCFWCGEQAFEQYAPGVVEAVSGYAGTDGIENPTYRNHPGHFEVVLVEYDPTKTSYQVLIDYAWKNSDPFNGNGQFCDYGPSYKPAIFYDNDEEREIAERYVQETVLPNYPTWKEKDLQIPLLPRPTFWTAETYHQNYYIKNPGDYGYYKNACGRPQRLKDVWGKDVYDCYHNLEPSCFENVTNASGNVVEAELNTKGAEEPEAALLPRKYWITIGAIGTALVVIMVSFLVVKKRGEDNKSKQSMELK</sequence>
<dbReference type="Gene3D" id="3.30.1060.10">
    <property type="entry name" value="Peptide methionine sulphoxide reductase MsrA"/>
    <property type="match status" value="1"/>
</dbReference>
<reference evidence="8" key="1">
    <citation type="submission" date="2021-01" db="EMBL/GenBank/DDBJ databases">
        <authorList>
            <person name="Corre E."/>
            <person name="Pelletier E."/>
            <person name="Niang G."/>
            <person name="Scheremetjew M."/>
            <person name="Finn R."/>
            <person name="Kale V."/>
            <person name="Holt S."/>
            <person name="Cochrane G."/>
            <person name="Meng A."/>
            <person name="Brown T."/>
            <person name="Cohen L."/>
        </authorList>
    </citation>
    <scope>NUCLEOTIDE SEQUENCE</scope>
    <source>
        <strain evidence="8">CCAP1064/1</strain>
    </source>
</reference>
<keyword evidence="5" id="KW-0472">Membrane</keyword>
<dbReference type="NCBIfam" id="TIGR00401">
    <property type="entry name" value="msrA"/>
    <property type="match status" value="1"/>
</dbReference>
<dbReference type="EMBL" id="HBEL01042761">
    <property type="protein sequence ID" value="CAD8423770.1"/>
    <property type="molecule type" value="Transcribed_RNA"/>
</dbReference>
<dbReference type="EC" id="1.8.4.11" evidence="2"/>
<protein>
    <recommendedName>
        <fullName evidence="2">peptide-methionine (S)-S-oxide reductase</fullName>
        <ecNumber evidence="2">1.8.4.11</ecNumber>
    </recommendedName>
    <alternativeName>
        <fullName evidence="4">Peptide-methionine (S)-S-oxide reductase</fullName>
    </alternativeName>
</protein>
<evidence type="ECO:0000256" key="1">
    <source>
        <dbReference type="ARBA" id="ARBA00005591"/>
    </source>
</evidence>
<evidence type="ECO:0000313" key="7">
    <source>
        <dbReference type="EMBL" id="CAD8423770.1"/>
    </source>
</evidence>
<comment type="similarity">
    <text evidence="1">Belongs to the MsrA Met sulfoxide reductase family.</text>
</comment>
<keyword evidence="5" id="KW-1133">Transmembrane helix</keyword>
<feature type="domain" description="Peptide methionine sulphoxide reductase MsrA" evidence="6">
    <location>
        <begin position="47"/>
        <end position="196"/>
    </location>
</feature>
<dbReference type="AlphaFoldDB" id="A0A6T8NSZ9"/>
<accession>A0A6T8NSZ9</accession>
<evidence type="ECO:0000259" key="6">
    <source>
        <dbReference type="Pfam" id="PF01625"/>
    </source>
</evidence>
<evidence type="ECO:0000313" key="8">
    <source>
        <dbReference type="EMBL" id="CAD8423771.1"/>
    </source>
</evidence>
<dbReference type="PANTHER" id="PTHR43774:SF1">
    <property type="entry name" value="PEPTIDE METHIONINE SULFOXIDE REDUCTASE MSRA 2"/>
    <property type="match status" value="1"/>
</dbReference>
<keyword evidence="3" id="KW-0560">Oxidoreductase</keyword>
<dbReference type="GO" id="GO:0008113">
    <property type="term" value="F:peptide-methionine (S)-S-oxide reductase activity"/>
    <property type="evidence" value="ECO:0007669"/>
    <property type="project" value="UniProtKB-EC"/>
</dbReference>
<gene>
    <name evidence="7" type="ORF">PINE0816_LOCUS19928</name>
    <name evidence="8" type="ORF">PINE0816_LOCUS19929</name>
</gene>
<evidence type="ECO:0000256" key="3">
    <source>
        <dbReference type="ARBA" id="ARBA00023002"/>
    </source>
</evidence>
<dbReference type="InterPro" id="IPR036509">
    <property type="entry name" value="Met_Sox_Rdtase_MsrA_sf"/>
</dbReference>
<dbReference type="SUPFAM" id="SSF55068">
    <property type="entry name" value="Peptide methionine sulfoxide reductase"/>
    <property type="match status" value="1"/>
</dbReference>
<dbReference type="Pfam" id="PF01625">
    <property type="entry name" value="PMSR"/>
    <property type="match status" value="1"/>
</dbReference>
<proteinExistence type="inferred from homology"/>
<dbReference type="EMBL" id="HBEL01042762">
    <property type="protein sequence ID" value="CAD8423771.1"/>
    <property type="molecule type" value="Transcribed_RNA"/>
</dbReference>
<evidence type="ECO:0000256" key="4">
    <source>
        <dbReference type="ARBA" id="ARBA00030643"/>
    </source>
</evidence>
<dbReference type="InterPro" id="IPR002569">
    <property type="entry name" value="Met_Sox_Rdtase_MsrA_dom"/>
</dbReference>
<dbReference type="PANTHER" id="PTHR43774">
    <property type="entry name" value="PEPTIDE METHIONINE SULFOXIDE REDUCTASE"/>
    <property type="match status" value="1"/>
</dbReference>